<reference evidence="13 14" key="1">
    <citation type="submission" date="2014-01" db="EMBL/GenBank/DDBJ databases">
        <title>Genome sequence and analysis of Xanthomonas arboricola pv. pruni.</title>
        <authorList>
            <person name="Fujikawa T."/>
            <person name="Nakazono-Nagaoka E."/>
        </authorList>
    </citation>
    <scope>NUCLEOTIDE SEQUENCE [LARGE SCALE GENOMIC DNA]</scope>
    <source>
        <strain evidence="14">MAFF 311562</strain>
    </source>
</reference>
<evidence type="ECO:0000313" key="13">
    <source>
        <dbReference type="EMBL" id="GAE51026.1"/>
    </source>
</evidence>
<dbReference type="SUPFAM" id="SSF56235">
    <property type="entry name" value="N-terminal nucleophile aminohydrolases (Ntn hydrolases)"/>
    <property type="match status" value="1"/>
</dbReference>
<dbReference type="PROSITE" id="PS51464">
    <property type="entry name" value="SIS"/>
    <property type="match status" value="2"/>
</dbReference>
<dbReference type="InterPro" id="IPR046348">
    <property type="entry name" value="SIS_dom_sf"/>
</dbReference>
<dbReference type="Pfam" id="PF13522">
    <property type="entry name" value="GATase_6"/>
    <property type="match status" value="1"/>
</dbReference>
<feature type="domain" description="SIS" evidence="12">
    <location>
        <begin position="295"/>
        <end position="435"/>
    </location>
</feature>
<feature type="active site" description="Nucleophile; for GATase activity" evidence="10">
    <location>
        <position position="12"/>
    </location>
</feature>
<evidence type="ECO:0000256" key="6">
    <source>
        <dbReference type="ARBA" id="ARBA00022576"/>
    </source>
</evidence>
<evidence type="ECO:0000256" key="7">
    <source>
        <dbReference type="ARBA" id="ARBA00022679"/>
    </source>
</evidence>
<evidence type="ECO:0000256" key="1">
    <source>
        <dbReference type="ARBA" id="ARBA00001031"/>
    </source>
</evidence>
<keyword evidence="5 10" id="KW-0963">Cytoplasm</keyword>
<feature type="initiator methionine" description="Removed" evidence="10">
    <location>
        <position position="11"/>
    </location>
</feature>
<keyword evidence="8" id="KW-0677">Repeat</keyword>
<dbReference type="InterPro" id="IPR017932">
    <property type="entry name" value="GATase_2_dom"/>
</dbReference>
<feature type="active site" description="For Fru-6P isomerization activity" evidence="10">
    <location>
        <position position="614"/>
    </location>
</feature>
<evidence type="ECO:0000256" key="4">
    <source>
        <dbReference type="ARBA" id="ARBA00016090"/>
    </source>
</evidence>
<dbReference type="CDD" id="cd05008">
    <property type="entry name" value="SIS_GlmS_GlmD_1"/>
    <property type="match status" value="1"/>
</dbReference>
<evidence type="ECO:0000313" key="14">
    <source>
        <dbReference type="Proteomes" id="UP000019143"/>
    </source>
</evidence>
<gene>
    <name evidence="10" type="primary">glmS</name>
    <name evidence="13" type="ORF">XPU_2558</name>
</gene>
<dbReference type="InterPro" id="IPR035490">
    <property type="entry name" value="GlmS/FrlB_SIS"/>
</dbReference>
<dbReference type="GO" id="GO:0006487">
    <property type="term" value="P:protein N-linked glycosylation"/>
    <property type="evidence" value="ECO:0007669"/>
    <property type="project" value="TreeGrafter"/>
</dbReference>
<dbReference type="GO" id="GO:0005975">
    <property type="term" value="P:carbohydrate metabolic process"/>
    <property type="evidence" value="ECO:0007669"/>
    <property type="project" value="UniProtKB-UniRule"/>
</dbReference>
<sequence>MPGFVLKGCPMCGIVGAIAGRDVVPVLIEGLKRLEYRGYDSSGIAVLDGAQVRRVRRTGRVAEMAQAAQAEQFGATLGIGHTRWATHGGVTEANAHPHISDGVALVHNGIIENHEQQREKLRALGYTFESQTDTEVIAHLIHHHLGSAGDLLTALQRTVKELTGAYALAVMSQAEPERFVCARMGCPLLIGVGEGENFVASDVSAIVQATRQVIFLEEGDTADLRRDGVRIFDGNDAPVERPLHLSDVSLASLELGPFRHFMQKEIHEQPRALADTIEAAIDAKGFPASLFGANAEAVLRDIDGVQILACGTSYYAGMTARYWVEAIAGLPCSVEIASEYRYRAAYANPRHLIVTISQSGETLDTMEALKYAKSLGHLHTLSICNVPESAIPRASELVCYTRAGAEIGVASTKAFTTQLAVLFQLTMVLGKLQGRISEAEEAEYLEQLRFLPGSVQHALNLEPQIMAWAERFSAKENALFLGRGLHYPIALEGALKLKEISYVHAEAYPAGELKHGPLALVDAAMPVVVIAPNDRLLEKVKSNMQEVRARGGELFVFADQDSHFSESEGVHVIRTPRHAGVLSPVIHTIPVQLLAYHTALARGTDVDKPRNLAKSVTVE</sequence>
<dbReference type="GO" id="GO:0097367">
    <property type="term" value="F:carbohydrate derivative binding"/>
    <property type="evidence" value="ECO:0007669"/>
    <property type="project" value="InterPro"/>
</dbReference>
<feature type="domain" description="Glutamine amidotransferase type-2" evidence="11">
    <location>
        <begin position="12"/>
        <end position="227"/>
    </location>
</feature>
<dbReference type="NCBIfam" id="NF001484">
    <property type="entry name" value="PRK00331.1"/>
    <property type="match status" value="1"/>
</dbReference>
<dbReference type="GO" id="GO:0006002">
    <property type="term" value="P:fructose 6-phosphate metabolic process"/>
    <property type="evidence" value="ECO:0007669"/>
    <property type="project" value="TreeGrafter"/>
</dbReference>
<dbReference type="FunFam" id="3.40.50.10490:FF:000001">
    <property type="entry name" value="Glutamine--fructose-6-phosphate aminotransferase [isomerizing]"/>
    <property type="match status" value="1"/>
</dbReference>
<dbReference type="GO" id="GO:0046349">
    <property type="term" value="P:amino sugar biosynthetic process"/>
    <property type="evidence" value="ECO:0007669"/>
    <property type="project" value="UniProtKB-ARBA"/>
</dbReference>
<dbReference type="InterPro" id="IPR035466">
    <property type="entry name" value="GlmS/AgaS_SIS"/>
</dbReference>
<evidence type="ECO:0000256" key="8">
    <source>
        <dbReference type="ARBA" id="ARBA00022737"/>
    </source>
</evidence>
<dbReference type="InterPro" id="IPR001347">
    <property type="entry name" value="SIS_dom"/>
</dbReference>
<comment type="catalytic activity">
    <reaction evidence="1 10">
        <text>D-fructose 6-phosphate + L-glutamine = D-glucosamine 6-phosphate + L-glutamate</text>
        <dbReference type="Rhea" id="RHEA:13237"/>
        <dbReference type="ChEBI" id="CHEBI:29985"/>
        <dbReference type="ChEBI" id="CHEBI:58359"/>
        <dbReference type="ChEBI" id="CHEBI:58725"/>
        <dbReference type="ChEBI" id="CHEBI:61527"/>
        <dbReference type="EC" id="2.6.1.16"/>
    </reaction>
</comment>
<dbReference type="CDD" id="cd05009">
    <property type="entry name" value="SIS_GlmS_GlmD_2"/>
    <property type="match status" value="1"/>
</dbReference>
<dbReference type="InterPro" id="IPR005855">
    <property type="entry name" value="GFAT"/>
</dbReference>
<comment type="caution">
    <text evidence="13">The sequence shown here is derived from an EMBL/GenBank/DDBJ whole genome shotgun (WGS) entry which is preliminary data.</text>
</comment>
<evidence type="ECO:0000256" key="9">
    <source>
        <dbReference type="ARBA" id="ARBA00022962"/>
    </source>
</evidence>
<keyword evidence="7 10" id="KW-0808">Transferase</keyword>
<evidence type="ECO:0000259" key="11">
    <source>
        <dbReference type="PROSITE" id="PS51278"/>
    </source>
</evidence>
<evidence type="ECO:0000256" key="3">
    <source>
        <dbReference type="ARBA" id="ARBA00012916"/>
    </source>
</evidence>
<dbReference type="SUPFAM" id="SSF53697">
    <property type="entry name" value="SIS domain"/>
    <property type="match status" value="1"/>
</dbReference>
<dbReference type="HAMAP" id="MF_00164">
    <property type="entry name" value="GlmS"/>
    <property type="match status" value="1"/>
</dbReference>
<dbReference type="PANTHER" id="PTHR10937">
    <property type="entry name" value="GLUCOSAMINE--FRUCTOSE-6-PHOSPHATE AMINOTRANSFERASE, ISOMERIZING"/>
    <property type="match status" value="1"/>
</dbReference>
<dbReference type="EMBL" id="BAVB01000284">
    <property type="protein sequence ID" value="GAE51026.1"/>
    <property type="molecule type" value="Genomic_DNA"/>
</dbReference>
<accession>W4S3D5</accession>
<dbReference type="GO" id="GO:0004360">
    <property type="term" value="F:glutamine-fructose-6-phosphate transaminase (isomerizing) activity"/>
    <property type="evidence" value="ECO:0007669"/>
    <property type="project" value="UniProtKB-UniRule"/>
</dbReference>
<dbReference type="FunFam" id="3.40.50.10490:FF:000002">
    <property type="entry name" value="Glutamine--fructose-6-phosphate aminotransferase [isomerizing]"/>
    <property type="match status" value="1"/>
</dbReference>
<dbReference type="FunFam" id="3.60.20.10:FF:000006">
    <property type="entry name" value="Glutamine--fructose-6-phosphate aminotransferase [isomerizing]"/>
    <property type="match status" value="1"/>
</dbReference>
<dbReference type="GO" id="GO:0005829">
    <property type="term" value="C:cytosol"/>
    <property type="evidence" value="ECO:0007669"/>
    <property type="project" value="TreeGrafter"/>
</dbReference>
<feature type="domain" description="SIS" evidence="12">
    <location>
        <begin position="468"/>
        <end position="609"/>
    </location>
</feature>
<evidence type="ECO:0000256" key="5">
    <source>
        <dbReference type="ARBA" id="ARBA00022490"/>
    </source>
</evidence>
<evidence type="ECO:0000259" key="12">
    <source>
        <dbReference type="PROSITE" id="PS51464"/>
    </source>
</evidence>
<dbReference type="Gene3D" id="3.40.50.10490">
    <property type="entry name" value="Glucose-6-phosphate isomerase like protein, domain 1"/>
    <property type="match status" value="2"/>
</dbReference>
<dbReference type="CDD" id="cd00714">
    <property type="entry name" value="GFAT"/>
    <property type="match status" value="1"/>
</dbReference>
<dbReference type="InterPro" id="IPR047084">
    <property type="entry name" value="GFAT_N"/>
</dbReference>
<keyword evidence="6 10" id="KW-0032">Aminotransferase</keyword>
<protein>
    <recommendedName>
        <fullName evidence="4 10">Glutamine--fructose-6-phosphate aminotransferase [isomerizing]</fullName>
        <ecNumber evidence="3 10">2.6.1.16</ecNumber>
    </recommendedName>
    <alternativeName>
        <fullName evidence="10">D-fructose-6-phosphate amidotransferase</fullName>
    </alternativeName>
    <alternativeName>
        <fullName evidence="10">GFAT</fullName>
    </alternativeName>
    <alternativeName>
        <fullName evidence="10">Glucosamine-6-phosphate synthase</fullName>
    </alternativeName>
    <alternativeName>
        <fullName evidence="10">Hexosephosphate aminotransferase</fullName>
    </alternativeName>
    <alternativeName>
        <fullName evidence="10">L-glutamine--D-fructose-6-phosphate amidotransferase</fullName>
    </alternativeName>
</protein>
<comment type="subcellular location">
    <subcellularLocation>
        <location evidence="2 10">Cytoplasm</location>
    </subcellularLocation>
</comment>
<evidence type="ECO:0000256" key="10">
    <source>
        <dbReference type="HAMAP-Rule" id="MF_00164"/>
    </source>
</evidence>
<name>W4S3D5_9XANT</name>
<dbReference type="EC" id="2.6.1.16" evidence="3 10"/>
<dbReference type="GO" id="GO:0006047">
    <property type="term" value="P:UDP-N-acetylglucosamine metabolic process"/>
    <property type="evidence" value="ECO:0007669"/>
    <property type="project" value="TreeGrafter"/>
</dbReference>
<dbReference type="InterPro" id="IPR029055">
    <property type="entry name" value="Ntn_hydrolases_N"/>
</dbReference>
<dbReference type="Pfam" id="PF01380">
    <property type="entry name" value="SIS"/>
    <property type="match status" value="2"/>
</dbReference>
<organism evidence="13 14">
    <name type="scientific">Xanthomonas arboricola pv. pruni str. MAFF 311562</name>
    <dbReference type="NCBI Taxonomy" id="1414836"/>
    <lineage>
        <taxon>Bacteria</taxon>
        <taxon>Pseudomonadati</taxon>
        <taxon>Pseudomonadota</taxon>
        <taxon>Gammaproteobacteria</taxon>
        <taxon>Lysobacterales</taxon>
        <taxon>Lysobacteraceae</taxon>
        <taxon>Xanthomonas</taxon>
    </lineage>
</organism>
<dbReference type="NCBIfam" id="TIGR01135">
    <property type="entry name" value="glmS"/>
    <property type="match status" value="1"/>
</dbReference>
<evidence type="ECO:0000256" key="2">
    <source>
        <dbReference type="ARBA" id="ARBA00004496"/>
    </source>
</evidence>
<dbReference type="AlphaFoldDB" id="W4S3D5"/>
<dbReference type="PROSITE" id="PS51278">
    <property type="entry name" value="GATASE_TYPE_2"/>
    <property type="match status" value="1"/>
</dbReference>
<comment type="subunit">
    <text evidence="10">Homodimer.</text>
</comment>
<dbReference type="Gene3D" id="3.60.20.10">
    <property type="entry name" value="Glutamine Phosphoribosylpyrophosphate, subunit 1, domain 1"/>
    <property type="match status" value="1"/>
</dbReference>
<keyword evidence="9" id="KW-0315">Glutamine amidotransferase</keyword>
<dbReference type="PANTHER" id="PTHR10937:SF0">
    <property type="entry name" value="GLUTAMINE--FRUCTOSE-6-PHOSPHATE TRANSAMINASE (ISOMERIZING)"/>
    <property type="match status" value="1"/>
</dbReference>
<comment type="function">
    <text evidence="10">Catalyzes the first step in hexosamine metabolism, converting fructose-6P into glucosamine-6P using glutamine as a nitrogen source.</text>
</comment>
<proteinExistence type="inferred from homology"/>
<dbReference type="Proteomes" id="UP000019143">
    <property type="component" value="Unassembled WGS sequence"/>
</dbReference>